<dbReference type="AlphaFoldDB" id="A0AAV9R0K6"/>
<feature type="region of interest" description="Disordered" evidence="1">
    <location>
        <begin position="26"/>
        <end position="52"/>
    </location>
</feature>
<gene>
    <name evidence="2" type="ORF">CRENBAI_019312</name>
</gene>
<organism evidence="2 3">
    <name type="scientific">Crenichthys baileyi</name>
    <name type="common">White River springfish</name>
    <dbReference type="NCBI Taxonomy" id="28760"/>
    <lineage>
        <taxon>Eukaryota</taxon>
        <taxon>Metazoa</taxon>
        <taxon>Chordata</taxon>
        <taxon>Craniata</taxon>
        <taxon>Vertebrata</taxon>
        <taxon>Euteleostomi</taxon>
        <taxon>Actinopterygii</taxon>
        <taxon>Neopterygii</taxon>
        <taxon>Teleostei</taxon>
        <taxon>Neoteleostei</taxon>
        <taxon>Acanthomorphata</taxon>
        <taxon>Ovalentaria</taxon>
        <taxon>Atherinomorphae</taxon>
        <taxon>Cyprinodontiformes</taxon>
        <taxon>Goodeidae</taxon>
        <taxon>Crenichthys</taxon>
    </lineage>
</organism>
<name>A0AAV9R0K6_9TELE</name>
<keyword evidence="3" id="KW-1185">Reference proteome</keyword>
<sequence length="113" mass="13446">MLRRLKKAAYKYAQQIERQVEEFLSDEEEEEELPPLSSSALHKQARREKCQNNPRRPVLKLMFFPHIPWTNKELLKAIMRVVLEDMDDEDSQIRRARLRMDGGQRLAPVWPCA</sequence>
<evidence type="ECO:0000256" key="1">
    <source>
        <dbReference type="SAM" id="MobiDB-lite"/>
    </source>
</evidence>
<evidence type="ECO:0000313" key="2">
    <source>
        <dbReference type="EMBL" id="KAK5601892.1"/>
    </source>
</evidence>
<accession>A0AAV9R0K6</accession>
<comment type="caution">
    <text evidence="2">The sequence shown here is derived from an EMBL/GenBank/DDBJ whole genome shotgun (WGS) entry which is preliminary data.</text>
</comment>
<protein>
    <submittedName>
        <fullName evidence="2">Uncharacterized protein</fullName>
    </submittedName>
</protein>
<dbReference type="Proteomes" id="UP001311232">
    <property type="component" value="Unassembled WGS sequence"/>
</dbReference>
<dbReference type="EMBL" id="JAHHUM010002641">
    <property type="protein sequence ID" value="KAK5601892.1"/>
    <property type="molecule type" value="Genomic_DNA"/>
</dbReference>
<proteinExistence type="predicted"/>
<evidence type="ECO:0000313" key="3">
    <source>
        <dbReference type="Proteomes" id="UP001311232"/>
    </source>
</evidence>
<reference evidence="2 3" key="1">
    <citation type="submission" date="2021-06" db="EMBL/GenBank/DDBJ databases">
        <authorList>
            <person name="Palmer J.M."/>
        </authorList>
    </citation>
    <scope>NUCLEOTIDE SEQUENCE [LARGE SCALE GENOMIC DNA]</scope>
    <source>
        <strain evidence="2 3">MEX-2019</strain>
        <tissue evidence="2">Muscle</tissue>
    </source>
</reference>